<dbReference type="RefSeq" id="WP_322936966.1">
    <property type="nucleotide sequence ID" value="NZ_CP141059.1"/>
</dbReference>
<protein>
    <submittedName>
        <fullName evidence="4">Lipoprotein</fullName>
    </submittedName>
</protein>
<organism evidence="4 5">
    <name type="scientific">Nocardioides bizhenqiangii</name>
    <dbReference type="NCBI Taxonomy" id="3095076"/>
    <lineage>
        <taxon>Bacteria</taxon>
        <taxon>Bacillati</taxon>
        <taxon>Actinomycetota</taxon>
        <taxon>Actinomycetes</taxon>
        <taxon>Propionibacteriales</taxon>
        <taxon>Nocardioidaceae</taxon>
        <taxon>Nocardioides</taxon>
    </lineage>
</organism>
<dbReference type="Pfam" id="PF08139">
    <property type="entry name" value="LPAM_1"/>
    <property type="match status" value="1"/>
</dbReference>
<sequence>MRRLLATAVAVLLLAGCSESGNEPEAGAGSPTTPSTTTTSSEPAETGPVVRCPRGTQEIDPALPDQVPEGATSVRLCDGGADKVTPPVDALTSDVESVVTAVNEQPLERRGCVELRIPEYQLAFGYPEGTRFVVAGRFTACAELLVGSARRAKAGPPLRTFVASLGAQRATATPPEPMDPAALDCAQPRELWTWPLADPRELAVAALCVGDPQHPGRARMVPIPPDDLETLTASMATDTVETSGMFCSAARPRYWIVGANAWGDPVTMDYGCIGLTLSGELDWTPRGPAREILRDRLETGR</sequence>
<keyword evidence="4" id="KW-0449">Lipoprotein</keyword>
<reference evidence="5" key="1">
    <citation type="submission" date="2023-12" db="EMBL/GenBank/DDBJ databases">
        <title>Novel species in genus Nocardioides.</title>
        <authorList>
            <person name="Zhou H."/>
        </authorList>
    </citation>
    <scope>NUCLEOTIDE SEQUENCE [LARGE SCALE GENOMIC DNA]</scope>
    <source>
        <strain evidence="5">HM61</strain>
    </source>
</reference>
<proteinExistence type="predicted"/>
<evidence type="ECO:0000256" key="2">
    <source>
        <dbReference type="SAM" id="MobiDB-lite"/>
    </source>
</evidence>
<dbReference type="InterPro" id="IPR012640">
    <property type="entry name" value="Membr_lipoprot_lipid_attach_CS"/>
</dbReference>
<dbReference type="EMBL" id="CP141059">
    <property type="protein sequence ID" value="WQQ25685.1"/>
    <property type="molecule type" value="Genomic_DNA"/>
</dbReference>
<keyword evidence="5" id="KW-1185">Reference proteome</keyword>
<evidence type="ECO:0000313" key="5">
    <source>
        <dbReference type="Proteomes" id="UP001327225"/>
    </source>
</evidence>
<evidence type="ECO:0000256" key="3">
    <source>
        <dbReference type="SAM" id="SignalP"/>
    </source>
</evidence>
<gene>
    <name evidence="4" type="ORF">SHK19_17170</name>
</gene>
<evidence type="ECO:0000256" key="1">
    <source>
        <dbReference type="ARBA" id="ARBA00022729"/>
    </source>
</evidence>
<name>A0ABZ0ZN39_9ACTN</name>
<accession>A0ABZ0ZN39</accession>
<evidence type="ECO:0000313" key="4">
    <source>
        <dbReference type="EMBL" id="WQQ25685.1"/>
    </source>
</evidence>
<dbReference type="Proteomes" id="UP001327225">
    <property type="component" value="Chromosome"/>
</dbReference>
<feature type="chain" id="PRO_5046723934" evidence="3">
    <location>
        <begin position="21"/>
        <end position="301"/>
    </location>
</feature>
<feature type="compositionally biased region" description="Low complexity" evidence="2">
    <location>
        <begin position="26"/>
        <end position="48"/>
    </location>
</feature>
<dbReference type="PROSITE" id="PS51257">
    <property type="entry name" value="PROKAR_LIPOPROTEIN"/>
    <property type="match status" value="1"/>
</dbReference>
<keyword evidence="1 3" id="KW-0732">Signal</keyword>
<feature type="signal peptide" evidence="3">
    <location>
        <begin position="1"/>
        <end position="20"/>
    </location>
</feature>
<feature type="region of interest" description="Disordered" evidence="2">
    <location>
        <begin position="19"/>
        <end position="68"/>
    </location>
</feature>